<keyword evidence="3" id="KW-1185">Reference proteome</keyword>
<sequence>MPDRKAPPIPPIPERYVAPASAPVRINPSIPRRSIRRTPPSPTKSAKSDKGSRWGKWSMRVKTAFRFKRHKRPPVVDLRKPAVPVMDIGKPSGFQHHFTYGEKGLRTSDGLFVPPAEETPTPAGARGTIVLAGASLGGGDLGQGPSTSHVRDKGTAGAGNNGGDNLYLGLGHQDADGTAVSDDGDSDWEDDEV</sequence>
<evidence type="ECO:0000313" key="3">
    <source>
        <dbReference type="Proteomes" id="UP000758155"/>
    </source>
</evidence>
<feature type="compositionally biased region" description="Acidic residues" evidence="1">
    <location>
        <begin position="182"/>
        <end position="193"/>
    </location>
</feature>
<reference evidence="2" key="1">
    <citation type="submission" date="2019-04" db="EMBL/GenBank/DDBJ databases">
        <title>Sequencing of skin fungus with MAO and IRED activity.</title>
        <authorList>
            <person name="Marsaioli A.J."/>
            <person name="Bonatto J.M.C."/>
            <person name="Reis Junior O."/>
        </authorList>
    </citation>
    <scope>NUCLEOTIDE SEQUENCE</scope>
    <source>
        <strain evidence="2">28M1</strain>
    </source>
</reference>
<comment type="caution">
    <text evidence="2">The sequence shown here is derived from an EMBL/GenBank/DDBJ whole genome shotgun (WGS) entry which is preliminary data.</text>
</comment>
<dbReference type="Proteomes" id="UP000758155">
    <property type="component" value="Unassembled WGS sequence"/>
</dbReference>
<feature type="region of interest" description="Disordered" evidence="1">
    <location>
        <begin position="1"/>
        <end position="55"/>
    </location>
</feature>
<name>A0A9P4WXJ4_9PLEO</name>
<accession>A0A9P4WXJ4</accession>
<gene>
    <name evidence="2" type="ORF">E8E12_010823</name>
</gene>
<dbReference type="AlphaFoldDB" id="A0A9P4WXJ4"/>
<feature type="region of interest" description="Disordered" evidence="1">
    <location>
        <begin position="133"/>
        <end position="193"/>
    </location>
</feature>
<evidence type="ECO:0000256" key="1">
    <source>
        <dbReference type="SAM" id="MobiDB-lite"/>
    </source>
</evidence>
<proteinExistence type="predicted"/>
<evidence type="ECO:0000313" key="2">
    <source>
        <dbReference type="EMBL" id="KAF3044811.1"/>
    </source>
</evidence>
<dbReference type="EMBL" id="SWKV01000008">
    <property type="protein sequence ID" value="KAF3044811.1"/>
    <property type="molecule type" value="Genomic_DNA"/>
</dbReference>
<organism evidence="2 3">
    <name type="scientific">Didymella heteroderae</name>
    <dbReference type="NCBI Taxonomy" id="1769908"/>
    <lineage>
        <taxon>Eukaryota</taxon>
        <taxon>Fungi</taxon>
        <taxon>Dikarya</taxon>
        <taxon>Ascomycota</taxon>
        <taxon>Pezizomycotina</taxon>
        <taxon>Dothideomycetes</taxon>
        <taxon>Pleosporomycetidae</taxon>
        <taxon>Pleosporales</taxon>
        <taxon>Pleosporineae</taxon>
        <taxon>Didymellaceae</taxon>
        <taxon>Didymella</taxon>
    </lineage>
</organism>
<protein>
    <submittedName>
        <fullName evidence="2">Uncharacterized protein</fullName>
    </submittedName>
</protein>